<dbReference type="OrthoDB" id="10005910at2759"/>
<dbReference type="Proteomes" id="UP000054516">
    <property type="component" value="Unassembled WGS sequence"/>
</dbReference>
<evidence type="ECO:0000313" key="1">
    <source>
        <dbReference type="EMBL" id="GAP91699.1"/>
    </source>
</evidence>
<dbReference type="InterPro" id="IPR027417">
    <property type="entry name" value="P-loop_NTPase"/>
</dbReference>
<gene>
    <name evidence="1" type="ORF">SAMD00023353_12800040</name>
</gene>
<dbReference type="Gene3D" id="3.40.50.300">
    <property type="entry name" value="P-loop containing nucleotide triphosphate hydrolases"/>
    <property type="match status" value="1"/>
</dbReference>
<proteinExistence type="predicted"/>
<organism evidence="1">
    <name type="scientific">Rosellinia necatrix</name>
    <name type="common">White root-rot fungus</name>
    <dbReference type="NCBI Taxonomy" id="77044"/>
    <lineage>
        <taxon>Eukaryota</taxon>
        <taxon>Fungi</taxon>
        <taxon>Dikarya</taxon>
        <taxon>Ascomycota</taxon>
        <taxon>Pezizomycotina</taxon>
        <taxon>Sordariomycetes</taxon>
        <taxon>Xylariomycetidae</taxon>
        <taxon>Xylariales</taxon>
        <taxon>Xylariaceae</taxon>
        <taxon>Rosellinia</taxon>
    </lineage>
</organism>
<accession>A0A1W2TT36</accession>
<evidence type="ECO:0000313" key="2">
    <source>
        <dbReference type="Proteomes" id="UP000054516"/>
    </source>
</evidence>
<keyword evidence="2" id="KW-1185">Reference proteome</keyword>
<dbReference type="SUPFAM" id="SSF52540">
    <property type="entry name" value="P-loop containing nucleoside triphosphate hydrolases"/>
    <property type="match status" value="2"/>
</dbReference>
<dbReference type="OMA" id="CESQRRE"/>
<dbReference type="AlphaFoldDB" id="A0A1W2TT36"/>
<name>A0A1W2TT36_ROSNE</name>
<sequence length="402" mass="45584">MIPFTVSLNGPDNIGKTTQLSLLSDNFTVSKVGGLHEHDEMIHQLQLEGRWGDWWWNSSVEEFICTVIRAAVHRYQSSVASASRSGIDLVIFDRGVAMFKAVVVAMTAIKRGDDNLDTARQIVNEILQKNGLAIPHEELAIILMHNSGDIGQCVEWTMNRQEDPNDKEYAHYQRLLQTELLNQEAQMTYQYTIWVSQTDSYDKLQGIVRKIIFEETKNLFFQPMLHPVQIVIGFSGLSESGKSTMAKALCDSLGPHQAFRAKLVYFNNIASQRLSRSIYSLSEKEQALHILHGLESFARSHYWLRVLTIESLHGIGVTRLLKSWLGDRFQVVYIDVDDTKRLSRSLVTPSKLHENDQVKREKGVETIAAEADLVLGNNGSFESSFQSLIRFARSKGDLNKKE</sequence>
<reference evidence="1" key="1">
    <citation type="submission" date="2016-03" db="EMBL/GenBank/DDBJ databases">
        <title>Draft genome sequence of Rosellinia necatrix.</title>
        <authorList>
            <person name="Kanematsu S."/>
        </authorList>
    </citation>
    <scope>NUCLEOTIDE SEQUENCE [LARGE SCALE GENOMIC DNA]</scope>
    <source>
        <strain evidence="1">W97</strain>
    </source>
</reference>
<dbReference type="EMBL" id="DF977573">
    <property type="protein sequence ID" value="GAP91699.1"/>
    <property type="molecule type" value="Genomic_DNA"/>
</dbReference>
<protein>
    <submittedName>
        <fullName evidence="1">Uncharacterized protein</fullName>
    </submittedName>
</protein>